<evidence type="ECO:0000313" key="2">
    <source>
        <dbReference type="Proteomes" id="UP001417504"/>
    </source>
</evidence>
<comment type="caution">
    <text evidence="1">The sequence shown here is derived from an EMBL/GenBank/DDBJ whole genome shotgun (WGS) entry which is preliminary data.</text>
</comment>
<reference evidence="1 2" key="1">
    <citation type="submission" date="2024-01" db="EMBL/GenBank/DDBJ databases">
        <title>Genome assemblies of Stephania.</title>
        <authorList>
            <person name="Yang L."/>
        </authorList>
    </citation>
    <scope>NUCLEOTIDE SEQUENCE [LARGE SCALE GENOMIC DNA]</scope>
    <source>
        <strain evidence="1">QJT</strain>
        <tissue evidence="1">Leaf</tissue>
    </source>
</reference>
<dbReference type="EMBL" id="JBBNAE010000001">
    <property type="protein sequence ID" value="KAK9155313.1"/>
    <property type="molecule type" value="Genomic_DNA"/>
</dbReference>
<gene>
    <name evidence="1" type="ORF">Sjap_002793</name>
</gene>
<sequence length="83" mass="8631">MGDLLGSPPSSVVQGSRNLGTYPCVSVRTSGAKDHKQGPGLWMVCGLRLWAGTLPVRSSGLCQQAGRAGPLQLVSHLVKFSGL</sequence>
<proteinExistence type="predicted"/>
<organism evidence="1 2">
    <name type="scientific">Stephania japonica</name>
    <dbReference type="NCBI Taxonomy" id="461633"/>
    <lineage>
        <taxon>Eukaryota</taxon>
        <taxon>Viridiplantae</taxon>
        <taxon>Streptophyta</taxon>
        <taxon>Embryophyta</taxon>
        <taxon>Tracheophyta</taxon>
        <taxon>Spermatophyta</taxon>
        <taxon>Magnoliopsida</taxon>
        <taxon>Ranunculales</taxon>
        <taxon>Menispermaceae</taxon>
        <taxon>Menispermoideae</taxon>
        <taxon>Cissampelideae</taxon>
        <taxon>Stephania</taxon>
    </lineage>
</organism>
<evidence type="ECO:0000313" key="1">
    <source>
        <dbReference type="EMBL" id="KAK9155313.1"/>
    </source>
</evidence>
<dbReference type="Proteomes" id="UP001417504">
    <property type="component" value="Unassembled WGS sequence"/>
</dbReference>
<keyword evidence="2" id="KW-1185">Reference proteome</keyword>
<accession>A0AAP0KP25</accession>
<protein>
    <submittedName>
        <fullName evidence="1">Uncharacterized protein</fullName>
    </submittedName>
</protein>
<name>A0AAP0KP25_9MAGN</name>
<dbReference type="AlphaFoldDB" id="A0AAP0KP25"/>